<name>A0A518FQX9_9PLAN</name>
<reference evidence="2 3" key="1">
    <citation type="submission" date="2019-02" db="EMBL/GenBank/DDBJ databases">
        <title>Deep-cultivation of Planctomycetes and their phenomic and genomic characterization uncovers novel biology.</title>
        <authorList>
            <person name="Wiegand S."/>
            <person name="Jogler M."/>
            <person name="Boedeker C."/>
            <person name="Pinto D."/>
            <person name="Vollmers J."/>
            <person name="Rivas-Marin E."/>
            <person name="Kohn T."/>
            <person name="Peeters S.H."/>
            <person name="Heuer A."/>
            <person name="Rast P."/>
            <person name="Oberbeckmann S."/>
            <person name="Bunk B."/>
            <person name="Jeske O."/>
            <person name="Meyerdierks A."/>
            <person name="Storesund J.E."/>
            <person name="Kallscheuer N."/>
            <person name="Luecker S."/>
            <person name="Lage O.M."/>
            <person name="Pohl T."/>
            <person name="Merkel B.J."/>
            <person name="Hornburger P."/>
            <person name="Mueller R.-W."/>
            <person name="Bruemmer F."/>
            <person name="Labrenz M."/>
            <person name="Spormann A.M."/>
            <person name="Op den Camp H."/>
            <person name="Overmann J."/>
            <person name="Amann R."/>
            <person name="Jetten M.S.M."/>
            <person name="Mascher T."/>
            <person name="Medema M.H."/>
            <person name="Devos D.P."/>
            <person name="Kaster A.-K."/>
            <person name="Ovreas L."/>
            <person name="Rohde M."/>
            <person name="Galperin M.Y."/>
            <person name="Jogler C."/>
        </authorList>
    </citation>
    <scope>NUCLEOTIDE SEQUENCE [LARGE SCALE GENOMIC DNA]</scope>
    <source>
        <strain evidence="2 3">Pan153</strain>
    </source>
</reference>
<feature type="transmembrane region" description="Helical" evidence="1">
    <location>
        <begin position="44"/>
        <end position="63"/>
    </location>
</feature>
<keyword evidence="1" id="KW-1133">Transmembrane helix</keyword>
<organism evidence="2 3">
    <name type="scientific">Gimesia panareensis</name>
    <dbReference type="NCBI Taxonomy" id="2527978"/>
    <lineage>
        <taxon>Bacteria</taxon>
        <taxon>Pseudomonadati</taxon>
        <taxon>Planctomycetota</taxon>
        <taxon>Planctomycetia</taxon>
        <taxon>Planctomycetales</taxon>
        <taxon>Planctomycetaceae</taxon>
        <taxon>Gimesia</taxon>
    </lineage>
</organism>
<gene>
    <name evidence="2" type="ORF">Pan153_34170</name>
</gene>
<dbReference type="Proteomes" id="UP000320839">
    <property type="component" value="Chromosome"/>
</dbReference>
<sequence length="68" mass="7738">MPRSASKPDKTVTVEFERLCANAILDQKEHRVSDKPKKKPGVRIFLTIYVILLLIVFAISYFVGGNFQ</sequence>
<keyword evidence="1" id="KW-0812">Transmembrane</keyword>
<evidence type="ECO:0000256" key="1">
    <source>
        <dbReference type="SAM" id="Phobius"/>
    </source>
</evidence>
<evidence type="ECO:0000313" key="2">
    <source>
        <dbReference type="EMBL" id="QDV18756.1"/>
    </source>
</evidence>
<protein>
    <submittedName>
        <fullName evidence="2">Uncharacterized protein</fullName>
    </submittedName>
</protein>
<accession>A0A518FQX9</accession>
<keyword evidence="1" id="KW-0472">Membrane</keyword>
<proteinExistence type="predicted"/>
<dbReference type="AlphaFoldDB" id="A0A518FQX9"/>
<dbReference type="EMBL" id="CP036317">
    <property type="protein sequence ID" value="QDV18756.1"/>
    <property type="molecule type" value="Genomic_DNA"/>
</dbReference>
<evidence type="ECO:0000313" key="3">
    <source>
        <dbReference type="Proteomes" id="UP000320839"/>
    </source>
</evidence>